<dbReference type="RefSeq" id="WP_055290050.1">
    <property type="nucleotide sequence ID" value="NZ_CP173382.1"/>
</dbReference>
<dbReference type="OrthoDB" id="2055771at2"/>
<proteinExistence type="predicted"/>
<dbReference type="EMBL" id="CYYA01000007">
    <property type="protein sequence ID" value="CUM96565.1"/>
    <property type="molecule type" value="Genomic_DNA"/>
</dbReference>
<dbReference type="STRING" id="39490.ERS852448_01271"/>
<evidence type="ECO:0000313" key="2">
    <source>
        <dbReference type="Proteomes" id="UP000095492"/>
    </source>
</evidence>
<organism evidence="1 2">
    <name type="scientific">Eubacterium ramulus</name>
    <dbReference type="NCBI Taxonomy" id="39490"/>
    <lineage>
        <taxon>Bacteria</taxon>
        <taxon>Bacillati</taxon>
        <taxon>Bacillota</taxon>
        <taxon>Clostridia</taxon>
        <taxon>Eubacteriales</taxon>
        <taxon>Eubacteriaceae</taxon>
        <taxon>Eubacterium</taxon>
    </lineage>
</organism>
<gene>
    <name evidence="1" type="ORF">ERS852448_01271</name>
</gene>
<dbReference type="GeneID" id="97390775"/>
<name>A0A173T3T6_EUBRA</name>
<dbReference type="AlphaFoldDB" id="A0A173T3T6"/>
<accession>A0A173T3T6</accession>
<dbReference type="Proteomes" id="UP000095492">
    <property type="component" value="Unassembled WGS sequence"/>
</dbReference>
<sequence length="103" mass="12126">MNVKDEEFKTKIYDLMNGSYNLEEYPVAESSLVKDEFAEGEYCEKLYSQMLEAYERVCRRLGKPGTEDEDVEIIISNLMSIGRHQSMKMFDYGVLFTERENKQ</sequence>
<reference evidence="1 2" key="1">
    <citation type="submission" date="2015-09" db="EMBL/GenBank/DDBJ databases">
        <authorList>
            <consortium name="Pathogen Informatics"/>
        </authorList>
    </citation>
    <scope>NUCLEOTIDE SEQUENCE [LARGE SCALE GENOMIC DNA]</scope>
    <source>
        <strain evidence="1 2">2789STDY5608891</strain>
    </source>
</reference>
<evidence type="ECO:0000313" key="1">
    <source>
        <dbReference type="EMBL" id="CUM96565.1"/>
    </source>
</evidence>
<protein>
    <submittedName>
        <fullName evidence="1">Uncharacterized protein</fullName>
    </submittedName>
</protein>